<feature type="compositionally biased region" description="Low complexity" evidence="1">
    <location>
        <begin position="345"/>
        <end position="380"/>
    </location>
</feature>
<dbReference type="EMBL" id="SJPM01000002">
    <property type="protein sequence ID" value="TWU02094.1"/>
    <property type="molecule type" value="Genomic_DNA"/>
</dbReference>
<dbReference type="Pfam" id="PF02120">
    <property type="entry name" value="Flg_hook"/>
    <property type="match status" value="1"/>
</dbReference>
<name>A0A5C6AVD9_9BACT</name>
<keyword evidence="3" id="KW-0966">Cell projection</keyword>
<feature type="domain" description="Flagellar hook-length control protein-like C-terminal" evidence="2">
    <location>
        <begin position="425"/>
        <end position="498"/>
    </location>
</feature>
<dbReference type="InterPro" id="IPR021136">
    <property type="entry name" value="Flagellar_hook_control-like_C"/>
</dbReference>
<feature type="compositionally biased region" description="Basic and acidic residues" evidence="1">
    <location>
        <begin position="212"/>
        <end position="233"/>
    </location>
</feature>
<accession>A0A5C6AVD9</accession>
<keyword evidence="4" id="KW-1185">Reference proteome</keyword>
<feature type="compositionally biased region" description="Low complexity" evidence="1">
    <location>
        <begin position="543"/>
        <end position="557"/>
    </location>
</feature>
<protein>
    <submittedName>
        <fullName evidence="3">Flagellar hook-length control protein FliK</fullName>
    </submittedName>
</protein>
<feature type="compositionally biased region" description="Low complexity" evidence="1">
    <location>
        <begin position="278"/>
        <end position="302"/>
    </location>
</feature>
<dbReference type="AlphaFoldDB" id="A0A5C6AVD9"/>
<feature type="region of interest" description="Disordered" evidence="1">
    <location>
        <begin position="1"/>
        <end position="25"/>
    </location>
</feature>
<dbReference type="CDD" id="cd17470">
    <property type="entry name" value="T3SS_Flik_C"/>
    <property type="match status" value="1"/>
</dbReference>
<dbReference type="Gene3D" id="3.30.750.140">
    <property type="match status" value="1"/>
</dbReference>
<evidence type="ECO:0000313" key="3">
    <source>
        <dbReference type="EMBL" id="TWU02094.1"/>
    </source>
</evidence>
<evidence type="ECO:0000256" key="1">
    <source>
        <dbReference type="SAM" id="MobiDB-lite"/>
    </source>
</evidence>
<dbReference type="InterPro" id="IPR038610">
    <property type="entry name" value="FliK-like_C_sf"/>
</dbReference>
<feature type="compositionally biased region" description="Basic and acidic residues" evidence="1">
    <location>
        <begin position="253"/>
        <end position="268"/>
    </location>
</feature>
<feature type="region of interest" description="Disordered" evidence="1">
    <location>
        <begin position="345"/>
        <end position="405"/>
    </location>
</feature>
<comment type="caution">
    <text evidence="3">The sequence shown here is derived from an EMBL/GenBank/DDBJ whole genome shotgun (WGS) entry which is preliminary data.</text>
</comment>
<proteinExistence type="predicted"/>
<sequence>MSVIEAGRNRETTARGIENTSTPIESRLARLKGRLSGSQSLDGTETGGLGDPFAEVFARIATTDAPPPPTTSTTESSAPTTDTDENDREENVSKVDDTQPESENQWANDPTLPALITVDEPKGEPETTEVTTLEANEDHSRELPSGPLETEDKPIVAAQVSRHETEAESQGDPVAPQEQTEDVIVTPQAAQAAAEDIDRRRYETDEVVVGDEQIKTETIEAPVKLEESSRSEANDETSDEQGSRQPNQTPLNHGDDRVERRRYSDDRATSNTSAPQASDSQTSQLGESSSLGSRSTTGSQSQANSGTGSIDVSAMTPSASTTPLSAGVSAAVAAQVTTTVSSSLVGNRSGAVGSATGASATGGTSTGTNATATSDSSNAGLDNSAKNQRGDAASQSNSQGGVTGTNTLSAVQRAKLVQRVSRGFQHLGSNGGQIRMRLSPEALGSVQLQLNIRNGELSGTMITQTDAATEALREQLPQLRRSLESQGIRLEKIDIETESVTNLMDTATSDRQFGDPSGQPRQHPFGEPSVPGQTQRTHWSQVRPTPAAERPAATLPAWSTPTSGVDLHA</sequence>
<feature type="compositionally biased region" description="Polar residues" evidence="1">
    <location>
        <begin position="531"/>
        <end position="542"/>
    </location>
</feature>
<organism evidence="3 4">
    <name type="scientific">Neorhodopirellula pilleata</name>
    <dbReference type="NCBI Taxonomy" id="2714738"/>
    <lineage>
        <taxon>Bacteria</taxon>
        <taxon>Pseudomonadati</taxon>
        <taxon>Planctomycetota</taxon>
        <taxon>Planctomycetia</taxon>
        <taxon>Pirellulales</taxon>
        <taxon>Pirellulaceae</taxon>
        <taxon>Neorhodopirellula</taxon>
    </lineage>
</organism>
<feature type="region of interest" description="Disordered" evidence="1">
    <location>
        <begin position="59"/>
        <end position="323"/>
    </location>
</feature>
<evidence type="ECO:0000313" key="4">
    <source>
        <dbReference type="Proteomes" id="UP000316213"/>
    </source>
</evidence>
<feature type="compositionally biased region" description="Polar residues" evidence="1">
    <location>
        <begin position="303"/>
        <end position="323"/>
    </location>
</feature>
<dbReference type="Proteomes" id="UP000316213">
    <property type="component" value="Unassembled WGS sequence"/>
</dbReference>
<dbReference type="OrthoDB" id="292717at2"/>
<dbReference type="RefSeq" id="WP_146577261.1">
    <property type="nucleotide sequence ID" value="NZ_SJPM01000002.1"/>
</dbReference>
<feature type="region of interest" description="Disordered" evidence="1">
    <location>
        <begin position="35"/>
        <end position="54"/>
    </location>
</feature>
<evidence type="ECO:0000259" key="2">
    <source>
        <dbReference type="Pfam" id="PF02120"/>
    </source>
</evidence>
<feature type="compositionally biased region" description="Low complexity" evidence="1">
    <location>
        <begin position="71"/>
        <end position="81"/>
    </location>
</feature>
<keyword evidence="3" id="KW-0282">Flagellum</keyword>
<feature type="compositionally biased region" description="Polar residues" evidence="1">
    <location>
        <begin position="393"/>
        <end position="405"/>
    </location>
</feature>
<reference evidence="3 4" key="1">
    <citation type="submission" date="2019-02" db="EMBL/GenBank/DDBJ databases">
        <title>Deep-cultivation of Planctomycetes and their phenomic and genomic characterization uncovers novel biology.</title>
        <authorList>
            <person name="Wiegand S."/>
            <person name="Jogler M."/>
            <person name="Boedeker C."/>
            <person name="Pinto D."/>
            <person name="Vollmers J."/>
            <person name="Rivas-Marin E."/>
            <person name="Kohn T."/>
            <person name="Peeters S.H."/>
            <person name="Heuer A."/>
            <person name="Rast P."/>
            <person name="Oberbeckmann S."/>
            <person name="Bunk B."/>
            <person name="Jeske O."/>
            <person name="Meyerdierks A."/>
            <person name="Storesund J.E."/>
            <person name="Kallscheuer N."/>
            <person name="Luecker S."/>
            <person name="Lage O.M."/>
            <person name="Pohl T."/>
            <person name="Merkel B.J."/>
            <person name="Hornburger P."/>
            <person name="Mueller R.-W."/>
            <person name="Bruemmer F."/>
            <person name="Labrenz M."/>
            <person name="Spormann A.M."/>
            <person name="Op Den Camp H."/>
            <person name="Overmann J."/>
            <person name="Amann R."/>
            <person name="Jetten M.S.M."/>
            <person name="Mascher T."/>
            <person name="Medema M.H."/>
            <person name="Devos D.P."/>
            <person name="Kaster A.-K."/>
            <person name="Ovreas L."/>
            <person name="Rohde M."/>
            <person name="Galperin M.Y."/>
            <person name="Jogler C."/>
        </authorList>
    </citation>
    <scope>NUCLEOTIDE SEQUENCE [LARGE SCALE GENOMIC DNA]</scope>
    <source>
        <strain evidence="3 4">Pla100</strain>
    </source>
</reference>
<gene>
    <name evidence="3" type="ORF">Pla100_18340</name>
</gene>
<keyword evidence="3" id="KW-0969">Cilium</keyword>
<feature type="region of interest" description="Disordered" evidence="1">
    <location>
        <begin position="508"/>
        <end position="569"/>
    </location>
</feature>